<feature type="signal peptide" evidence="2">
    <location>
        <begin position="1"/>
        <end position="20"/>
    </location>
</feature>
<dbReference type="SUPFAM" id="SSF49899">
    <property type="entry name" value="Concanavalin A-like lectins/glucanases"/>
    <property type="match status" value="1"/>
</dbReference>
<dbReference type="Gene3D" id="2.60.120.200">
    <property type="match status" value="1"/>
</dbReference>
<evidence type="ECO:0000259" key="3">
    <source>
        <dbReference type="Pfam" id="PF18962"/>
    </source>
</evidence>
<evidence type="ECO:0000313" key="5">
    <source>
        <dbReference type="Proteomes" id="UP000275348"/>
    </source>
</evidence>
<protein>
    <submittedName>
        <fullName evidence="4">T9SS C-terminal target domain-containing protein</fullName>
    </submittedName>
</protein>
<feature type="domain" description="Secretion system C-terminal sorting" evidence="3">
    <location>
        <begin position="232"/>
        <end position="297"/>
    </location>
</feature>
<dbReference type="OrthoDB" id="1352671at2"/>
<comment type="caution">
    <text evidence="4">The sequence shown here is derived from an EMBL/GenBank/DDBJ whole genome shotgun (WGS) entry which is preliminary data.</text>
</comment>
<sequence length="299" mass="33801">MKKFLLPILLSGFLSISANAQNQDQTISFETSEGYNLGNLLGQQNWGHYGYLFDNYANVIDSDASVGSQAVKVNANEDEQENWGGLIYELPSLQKFIISADVKFDGDMGSDYDMLSLYNFNGDDYEYLSGFYFVYTGETSFGSETNTTSPFDWTPNTWYNLKSDVDFSQRQIKLYVNNTLVNTVAIPQEINSINEVDFEFDNYETGFTLDNFQIIDLVNLGLNDINSASVHIYPNPTTDVLNIKSDYNIKSLEVLDLTSKTILVTKNSNQIDVKNLNKGIYLLKIESEKGTSIQKFIKK</sequence>
<reference evidence="4 5" key="1">
    <citation type="submission" date="2018-10" db="EMBL/GenBank/DDBJ databases">
        <authorList>
            <person name="Chen X."/>
        </authorList>
    </citation>
    <scope>NUCLEOTIDE SEQUENCE [LARGE SCALE GENOMIC DNA]</scope>
    <source>
        <strain evidence="4 5">YIM 102668</strain>
    </source>
</reference>
<evidence type="ECO:0000256" key="2">
    <source>
        <dbReference type="SAM" id="SignalP"/>
    </source>
</evidence>
<dbReference type="RefSeq" id="WP_121934799.1">
    <property type="nucleotide sequence ID" value="NZ_RDOJ01000010.1"/>
</dbReference>
<feature type="chain" id="PRO_5017980143" evidence="2">
    <location>
        <begin position="21"/>
        <end position="299"/>
    </location>
</feature>
<organism evidence="4 5">
    <name type="scientific">Faecalibacter macacae</name>
    <dbReference type="NCBI Taxonomy" id="1859289"/>
    <lineage>
        <taxon>Bacteria</taxon>
        <taxon>Pseudomonadati</taxon>
        <taxon>Bacteroidota</taxon>
        <taxon>Flavobacteriia</taxon>
        <taxon>Flavobacteriales</taxon>
        <taxon>Weeksellaceae</taxon>
        <taxon>Faecalibacter</taxon>
    </lineage>
</organism>
<accession>A0A3L9M871</accession>
<dbReference type="InterPro" id="IPR013320">
    <property type="entry name" value="ConA-like_dom_sf"/>
</dbReference>
<gene>
    <name evidence="4" type="ORF">EAH69_08645</name>
</gene>
<evidence type="ECO:0000313" key="4">
    <source>
        <dbReference type="EMBL" id="RLZ09280.1"/>
    </source>
</evidence>
<dbReference type="EMBL" id="RDOJ01000010">
    <property type="protein sequence ID" value="RLZ09280.1"/>
    <property type="molecule type" value="Genomic_DNA"/>
</dbReference>
<dbReference type="Proteomes" id="UP000275348">
    <property type="component" value="Unassembled WGS sequence"/>
</dbReference>
<dbReference type="InterPro" id="IPR026444">
    <property type="entry name" value="Secre_tail"/>
</dbReference>
<dbReference type="Pfam" id="PF18962">
    <property type="entry name" value="Por_Secre_tail"/>
    <property type="match status" value="1"/>
</dbReference>
<dbReference type="GO" id="GO:0004553">
    <property type="term" value="F:hydrolase activity, hydrolyzing O-glycosyl compounds"/>
    <property type="evidence" value="ECO:0007669"/>
    <property type="project" value="UniProtKB-ARBA"/>
</dbReference>
<evidence type="ECO:0000256" key="1">
    <source>
        <dbReference type="ARBA" id="ARBA00022729"/>
    </source>
</evidence>
<name>A0A3L9M871_9FLAO</name>
<dbReference type="AlphaFoldDB" id="A0A3L9M871"/>
<dbReference type="GO" id="GO:0005975">
    <property type="term" value="P:carbohydrate metabolic process"/>
    <property type="evidence" value="ECO:0007669"/>
    <property type="project" value="UniProtKB-ARBA"/>
</dbReference>
<keyword evidence="5" id="KW-1185">Reference proteome</keyword>
<keyword evidence="1 2" id="KW-0732">Signal</keyword>
<dbReference type="NCBIfam" id="TIGR04183">
    <property type="entry name" value="Por_Secre_tail"/>
    <property type="match status" value="1"/>
</dbReference>
<proteinExistence type="predicted"/>